<dbReference type="EMBL" id="FZQP02002835">
    <property type="protein sequence ID" value="VVC96681.1"/>
    <property type="molecule type" value="Genomic_DNA"/>
</dbReference>
<dbReference type="GO" id="GO:0046839">
    <property type="term" value="P:phospholipid dephosphorylation"/>
    <property type="evidence" value="ECO:0007669"/>
    <property type="project" value="TreeGrafter"/>
</dbReference>
<dbReference type="GO" id="GO:0005886">
    <property type="term" value="C:plasma membrane"/>
    <property type="evidence" value="ECO:0007669"/>
    <property type="project" value="TreeGrafter"/>
</dbReference>
<gene>
    <name evidence="2" type="ORF">LSINAPIS_LOCUS8131</name>
</gene>
<accession>A0A5E4QI23</accession>
<dbReference type="GO" id="GO:0008195">
    <property type="term" value="F:phosphatidate phosphatase activity"/>
    <property type="evidence" value="ECO:0007669"/>
    <property type="project" value="TreeGrafter"/>
</dbReference>
<reference evidence="2 3" key="1">
    <citation type="submission" date="2017-07" db="EMBL/GenBank/DDBJ databases">
        <authorList>
            <person name="Talla V."/>
            <person name="Backstrom N."/>
        </authorList>
    </citation>
    <scope>NUCLEOTIDE SEQUENCE [LARGE SCALE GENOMIC DNA]</scope>
</reference>
<dbReference type="PANTHER" id="PTHR10165:SF197">
    <property type="entry name" value="FI04477P-RELATED"/>
    <property type="match status" value="1"/>
</dbReference>
<evidence type="ECO:0000256" key="1">
    <source>
        <dbReference type="SAM" id="MobiDB-lite"/>
    </source>
</evidence>
<feature type="region of interest" description="Disordered" evidence="1">
    <location>
        <begin position="156"/>
        <end position="178"/>
    </location>
</feature>
<proteinExistence type="predicted"/>
<keyword evidence="3" id="KW-1185">Reference proteome</keyword>
<dbReference type="GO" id="GO:0006644">
    <property type="term" value="P:phospholipid metabolic process"/>
    <property type="evidence" value="ECO:0007669"/>
    <property type="project" value="InterPro"/>
</dbReference>
<dbReference type="PANTHER" id="PTHR10165">
    <property type="entry name" value="LIPID PHOSPHATE PHOSPHATASE"/>
    <property type="match status" value="1"/>
</dbReference>
<name>A0A5E4QI23_9NEOP</name>
<dbReference type="GO" id="GO:0007165">
    <property type="term" value="P:signal transduction"/>
    <property type="evidence" value="ECO:0007669"/>
    <property type="project" value="TreeGrafter"/>
</dbReference>
<evidence type="ECO:0000313" key="3">
    <source>
        <dbReference type="Proteomes" id="UP000324832"/>
    </source>
</evidence>
<sequence>MCLTEWIRLRDFKGGRSRVLLGKEVPAWLWEVYRVVGVFLFGCACQQLTTDIAKCTSNRKVENKGDREVEMIKSLIMFTSLKWKLALMQNIIVTCAKNMYLQKRFVWRGSKLLRHGIQFTMLMMAWYTVMSRVSDYKHHWSDFLFVSDLRKTPRRQTGAHDNELTTNGNTRSAPAWQV</sequence>
<protein>
    <recommendedName>
        <fullName evidence="4">Phosphatidic acid phosphatase type 2/haloperoxidase domain-containing protein</fullName>
    </recommendedName>
</protein>
<evidence type="ECO:0008006" key="4">
    <source>
        <dbReference type="Google" id="ProtNLM"/>
    </source>
</evidence>
<dbReference type="InterPro" id="IPR043216">
    <property type="entry name" value="PAP-like"/>
</dbReference>
<evidence type="ECO:0000313" key="2">
    <source>
        <dbReference type="EMBL" id="VVC96681.1"/>
    </source>
</evidence>
<dbReference type="AlphaFoldDB" id="A0A5E4QI23"/>
<dbReference type="Proteomes" id="UP000324832">
    <property type="component" value="Unassembled WGS sequence"/>
</dbReference>
<organism evidence="2 3">
    <name type="scientific">Leptidea sinapis</name>
    <dbReference type="NCBI Taxonomy" id="189913"/>
    <lineage>
        <taxon>Eukaryota</taxon>
        <taxon>Metazoa</taxon>
        <taxon>Ecdysozoa</taxon>
        <taxon>Arthropoda</taxon>
        <taxon>Hexapoda</taxon>
        <taxon>Insecta</taxon>
        <taxon>Pterygota</taxon>
        <taxon>Neoptera</taxon>
        <taxon>Endopterygota</taxon>
        <taxon>Lepidoptera</taxon>
        <taxon>Glossata</taxon>
        <taxon>Ditrysia</taxon>
        <taxon>Papilionoidea</taxon>
        <taxon>Pieridae</taxon>
        <taxon>Dismorphiinae</taxon>
        <taxon>Leptidea</taxon>
    </lineage>
</organism>